<reference evidence="3" key="1">
    <citation type="submission" date="2018-11" db="EMBL/GenBank/DDBJ databases">
        <title>Proposal to divide the Flavobacteriaceae and reorganize its genera based on Amino Acid Identity values calculated from whole genome sequences.</title>
        <authorList>
            <person name="Nicholson A.C."/>
            <person name="Gulvik C.A."/>
            <person name="Whitney A.M."/>
            <person name="Humrighouse B.W."/>
            <person name="Bell M."/>
            <person name="Holmes B."/>
            <person name="Steigerwalt A.G."/>
            <person name="Villarma A."/>
            <person name="Sheth M."/>
            <person name="Batra D."/>
            <person name="Pryor J."/>
            <person name="Bernardet J.-F."/>
            <person name="Hugo C."/>
            <person name="Kampfer P."/>
            <person name="Newman J."/>
            <person name="McQuiston J.R."/>
        </authorList>
    </citation>
    <scope>NUCLEOTIDE SEQUENCE [LARGE SCALE GENOMIC DNA]</scope>
    <source>
        <strain evidence="3">G0229</strain>
    </source>
</reference>
<dbReference type="Proteomes" id="UP000271193">
    <property type="component" value="Chromosome"/>
</dbReference>
<organism evidence="2 3">
    <name type="scientific">Chryseobacterium bernardetii</name>
    <dbReference type="NCBI Taxonomy" id="1241978"/>
    <lineage>
        <taxon>Bacteria</taxon>
        <taxon>Pseudomonadati</taxon>
        <taxon>Bacteroidota</taxon>
        <taxon>Flavobacteriia</taxon>
        <taxon>Flavobacteriales</taxon>
        <taxon>Weeksellaceae</taxon>
        <taxon>Chryseobacterium group</taxon>
        <taxon>Chryseobacterium</taxon>
    </lineage>
</organism>
<keyword evidence="1" id="KW-0472">Membrane</keyword>
<dbReference type="GeneID" id="99066858"/>
<gene>
    <name evidence="2" type="ORF">EG339_18795</name>
</gene>
<dbReference type="EMBL" id="CP033932">
    <property type="protein sequence ID" value="AZB26488.1"/>
    <property type="molecule type" value="Genomic_DNA"/>
</dbReference>
<evidence type="ECO:0000256" key="1">
    <source>
        <dbReference type="SAM" id="Phobius"/>
    </source>
</evidence>
<feature type="transmembrane region" description="Helical" evidence="1">
    <location>
        <begin position="12"/>
        <end position="33"/>
    </location>
</feature>
<keyword evidence="1" id="KW-0812">Transmembrane</keyword>
<protein>
    <submittedName>
        <fullName evidence="2">Uncharacterized protein</fullName>
    </submittedName>
</protein>
<dbReference type="RefSeq" id="WP_123871417.1">
    <property type="nucleotide sequence ID" value="NZ_CP033932.1"/>
</dbReference>
<name>A0A3G6TB77_9FLAO</name>
<accession>A0A3G6TB77</accession>
<evidence type="ECO:0000313" key="3">
    <source>
        <dbReference type="Proteomes" id="UP000271193"/>
    </source>
</evidence>
<dbReference type="AlphaFoldDB" id="A0A3G6TB77"/>
<sequence>MKLTKKYFLETKLLSYSALFVIIVVILSVWLSGKDAHRSLFQNSILSTSILAGVIFLFISLGLYHGLKLKDNIGSILNKERLKKYTDKIPEIDSFDFDLPIIGDGIGSAILSAIAWFLFSILLIFLSYFFGLFFWSAILFLTAMLYWIFFRALRYVFKNSGRCKGDILKSFGLGFLYSFLYIFWIYGIIFLINYIN</sequence>
<feature type="transmembrane region" description="Helical" evidence="1">
    <location>
        <begin position="106"/>
        <end position="126"/>
    </location>
</feature>
<feature type="transmembrane region" description="Helical" evidence="1">
    <location>
        <begin position="45"/>
        <end position="64"/>
    </location>
</feature>
<feature type="transmembrane region" description="Helical" evidence="1">
    <location>
        <begin position="171"/>
        <end position="195"/>
    </location>
</feature>
<feature type="transmembrane region" description="Helical" evidence="1">
    <location>
        <begin position="132"/>
        <end position="150"/>
    </location>
</feature>
<keyword evidence="3" id="KW-1185">Reference proteome</keyword>
<dbReference type="KEGG" id="cben:EG339_18795"/>
<keyword evidence="1" id="KW-1133">Transmembrane helix</keyword>
<evidence type="ECO:0000313" key="2">
    <source>
        <dbReference type="EMBL" id="AZB26488.1"/>
    </source>
</evidence>
<proteinExistence type="predicted"/>